<dbReference type="EMBL" id="PYSW02000004">
    <property type="protein sequence ID" value="KAG2392734.1"/>
    <property type="molecule type" value="Genomic_DNA"/>
</dbReference>
<keyword evidence="6" id="KW-0963">Cytoplasm</keyword>
<dbReference type="GO" id="GO:0043874">
    <property type="term" value="F:acireductone synthase activity"/>
    <property type="evidence" value="ECO:0007669"/>
    <property type="project" value="UniProtKB-EC"/>
</dbReference>
<dbReference type="GO" id="GO:0019509">
    <property type="term" value="P:L-methionine salvage from methylthioadenosine"/>
    <property type="evidence" value="ECO:0007669"/>
    <property type="project" value="UniProtKB-UniRule"/>
</dbReference>
<evidence type="ECO:0000256" key="3">
    <source>
        <dbReference type="ARBA" id="ARBA00022801"/>
    </source>
</evidence>
<keyword evidence="8" id="KW-1185">Reference proteome</keyword>
<feature type="binding site" evidence="6">
    <location>
        <position position="19"/>
    </location>
    <ligand>
        <name>Mg(2+)</name>
        <dbReference type="ChEBI" id="CHEBI:18420"/>
    </ligand>
</feature>
<comment type="subunit">
    <text evidence="6">Monomer.</text>
</comment>
<feature type="binding site" evidence="6">
    <location>
        <position position="185"/>
    </location>
    <ligand>
        <name>substrate</name>
    </ligand>
</feature>
<dbReference type="RefSeq" id="XP_044554628.1">
    <property type="nucleotide sequence ID" value="XM_044687117.1"/>
</dbReference>
<dbReference type="AlphaFoldDB" id="A0AA88H316"/>
<name>A0AA88H316_NAELO</name>
<feature type="binding site" evidence="6">
    <location>
        <position position="21"/>
    </location>
    <ligand>
        <name>Mg(2+)</name>
        <dbReference type="ChEBI" id="CHEBI:18420"/>
    </ligand>
</feature>
<keyword evidence="2 6" id="KW-0479">Metal-binding</keyword>
<comment type="cofactor">
    <cofactor evidence="6">
        <name>Mg(2+)</name>
        <dbReference type="ChEBI" id="CHEBI:18420"/>
    </cofactor>
    <text evidence="6">Binds 1 Mg(2+) ion per subunit.</text>
</comment>
<dbReference type="SFLD" id="SFLDS00003">
    <property type="entry name" value="Haloacid_Dehalogenase"/>
    <property type="match status" value="1"/>
</dbReference>
<dbReference type="SFLD" id="SFLDG01133">
    <property type="entry name" value="C1.5.4:_Enolase-phosphatase_Li"/>
    <property type="match status" value="1"/>
</dbReference>
<dbReference type="InterPro" id="IPR036412">
    <property type="entry name" value="HAD-like_sf"/>
</dbReference>
<dbReference type="PANTHER" id="PTHR20371">
    <property type="entry name" value="ENOLASE-PHOSPHATASE E1"/>
    <property type="match status" value="1"/>
</dbReference>
<keyword evidence="3 6" id="KW-0378">Hydrolase</keyword>
<dbReference type="NCBIfam" id="TIGR01691">
    <property type="entry name" value="enolase-ppase"/>
    <property type="match status" value="1"/>
</dbReference>
<dbReference type="Proteomes" id="UP000816034">
    <property type="component" value="Unassembled WGS sequence"/>
</dbReference>
<keyword evidence="5 6" id="KW-0486">Methionine biosynthesis</keyword>
<keyword evidence="6" id="KW-0539">Nucleus</keyword>
<comment type="pathway">
    <text evidence="6">Amino-acid biosynthesis; L-methionine biosynthesis via salvage pathway; L-methionine from S-methyl-5-thio-alpha-D-ribose 1-phosphate: step 4/6.</text>
</comment>
<dbReference type="Gene3D" id="3.40.50.1000">
    <property type="entry name" value="HAD superfamily/HAD-like"/>
    <property type="match status" value="1"/>
</dbReference>
<dbReference type="GeneID" id="68103913"/>
<evidence type="ECO:0000256" key="5">
    <source>
        <dbReference type="ARBA" id="ARBA00023167"/>
    </source>
</evidence>
<dbReference type="Pfam" id="PF00702">
    <property type="entry name" value="Hydrolase"/>
    <property type="match status" value="1"/>
</dbReference>
<keyword evidence="1 6" id="KW-0028">Amino-acid biosynthesis</keyword>
<dbReference type="EC" id="3.1.3.77" evidence="6"/>
<dbReference type="GO" id="GO:0005634">
    <property type="term" value="C:nucleus"/>
    <property type="evidence" value="ECO:0007669"/>
    <property type="project" value="UniProtKB-SubCell"/>
</dbReference>
<comment type="similarity">
    <text evidence="6">Belongs to the HAD-like hydrolase superfamily. MasA/MtnC family.</text>
</comment>
<dbReference type="InterPro" id="IPR006439">
    <property type="entry name" value="HAD-SF_hydro_IA"/>
</dbReference>
<comment type="pathway">
    <text evidence="6">Amino-acid biosynthesis; L-methionine biosynthesis via salvage pathway; L-methionine from S-methyl-5-thio-alpha-D-ribose 1-phosphate: step 3/6.</text>
</comment>
<comment type="caution">
    <text evidence="7">The sequence shown here is derived from an EMBL/GenBank/DDBJ whole genome shotgun (WGS) entry which is preliminary data.</text>
</comment>
<dbReference type="NCBIfam" id="TIGR01549">
    <property type="entry name" value="HAD-SF-IA-v1"/>
    <property type="match status" value="1"/>
</dbReference>
<dbReference type="HAMAP" id="MF_03117">
    <property type="entry name" value="Salvage_MtnC_euk"/>
    <property type="match status" value="1"/>
</dbReference>
<evidence type="ECO:0000256" key="4">
    <source>
        <dbReference type="ARBA" id="ARBA00022842"/>
    </source>
</evidence>
<sequence length="244" mass="27938">MSATHRLISVSKYKVFLFDIEGTTTPIVFVANTLFPFIRNTLSNYLSQTWTEEQTRNDVRALREQAEKDIHDENFKDAPQIDSESQPSVIANVFYNMDKDRKMTALKQLQGHMWKSGYENGELLGQVYDDAFNFFERIRKQNSCKIYIYSSGSVQAQKLLFQYSTHGNLLPFISDHFDTSNIGNKLEKESYEKIIEKIGVNKSEILFLTDNIGEAEAAREAGVDAVLSVRPGTKPLPEIIHLRQ</sequence>
<dbReference type="CDD" id="cd01629">
    <property type="entry name" value="HAD_EP"/>
    <property type="match status" value="1"/>
</dbReference>
<protein>
    <recommendedName>
        <fullName evidence="6">Enolase-phosphatase E1</fullName>
        <ecNumber evidence="6">3.1.3.77</ecNumber>
    </recommendedName>
    <alternativeName>
        <fullName evidence="6">2,3-diketo-5-methylthio-1-phosphopentane phosphatase</fullName>
    </alternativeName>
</protein>
<dbReference type="InterPro" id="IPR023943">
    <property type="entry name" value="Enolase-ppase_E1"/>
</dbReference>
<comment type="catalytic activity">
    <reaction evidence="6">
        <text>5-methylsulfanyl-2,3-dioxopentyl phosphate + H2O = 1,2-dihydroxy-5-(methylsulfanyl)pent-1-en-3-one + phosphate</text>
        <dbReference type="Rhea" id="RHEA:21700"/>
        <dbReference type="ChEBI" id="CHEBI:15377"/>
        <dbReference type="ChEBI" id="CHEBI:43474"/>
        <dbReference type="ChEBI" id="CHEBI:49252"/>
        <dbReference type="ChEBI" id="CHEBI:58828"/>
        <dbReference type="EC" id="3.1.3.77"/>
    </reaction>
</comment>
<feature type="binding site" evidence="6">
    <location>
        <position position="210"/>
    </location>
    <ligand>
        <name>Mg(2+)</name>
        <dbReference type="ChEBI" id="CHEBI:18420"/>
    </ligand>
</feature>
<accession>A0AA88H316</accession>
<evidence type="ECO:0000256" key="2">
    <source>
        <dbReference type="ARBA" id="ARBA00022723"/>
    </source>
</evidence>
<feature type="binding site" evidence="6">
    <location>
        <begin position="150"/>
        <end position="151"/>
    </location>
    <ligand>
        <name>substrate</name>
    </ligand>
</feature>
<dbReference type="SFLD" id="SFLDG01129">
    <property type="entry name" value="C1.5:_HAD__Beta-PGM__Phosphata"/>
    <property type="match status" value="1"/>
</dbReference>
<dbReference type="SFLD" id="SFLDF00044">
    <property type="entry name" value="enolase-phosphatase"/>
    <property type="match status" value="1"/>
</dbReference>
<dbReference type="InterPro" id="IPR027511">
    <property type="entry name" value="ENOPH1_eukaryotes"/>
</dbReference>
<comment type="subcellular location">
    <subcellularLocation>
        <location evidence="6">Cytoplasm</location>
    </subcellularLocation>
    <subcellularLocation>
        <location evidence="6">Nucleus</location>
    </subcellularLocation>
</comment>
<organism evidence="7 8">
    <name type="scientific">Naegleria lovaniensis</name>
    <name type="common">Amoeba</name>
    <dbReference type="NCBI Taxonomy" id="51637"/>
    <lineage>
        <taxon>Eukaryota</taxon>
        <taxon>Discoba</taxon>
        <taxon>Heterolobosea</taxon>
        <taxon>Tetramitia</taxon>
        <taxon>Eutetramitia</taxon>
        <taxon>Vahlkampfiidae</taxon>
        <taxon>Naegleria</taxon>
    </lineage>
</organism>
<keyword evidence="4 6" id="KW-0460">Magnesium</keyword>
<evidence type="ECO:0000256" key="6">
    <source>
        <dbReference type="HAMAP-Rule" id="MF_03117"/>
    </source>
</evidence>
<reference evidence="7 8" key="1">
    <citation type="journal article" date="2018" name="BMC Genomics">
        <title>The genome of Naegleria lovaniensis, the basis for a comparative approach to unravel pathogenicity factors of the human pathogenic amoeba N. fowleri.</title>
        <authorList>
            <person name="Liechti N."/>
            <person name="Schurch N."/>
            <person name="Bruggmann R."/>
            <person name="Wittwer M."/>
        </authorList>
    </citation>
    <scope>NUCLEOTIDE SEQUENCE [LARGE SCALE GENOMIC DNA]</scope>
    <source>
        <strain evidence="7 8">ATCC 30569</strain>
    </source>
</reference>
<evidence type="ECO:0000256" key="1">
    <source>
        <dbReference type="ARBA" id="ARBA00022605"/>
    </source>
</evidence>
<dbReference type="Gene3D" id="1.10.720.60">
    <property type="match status" value="1"/>
</dbReference>
<dbReference type="PANTHER" id="PTHR20371:SF1">
    <property type="entry name" value="ENOLASE-PHOSPHATASE E1"/>
    <property type="match status" value="1"/>
</dbReference>
<evidence type="ECO:0000313" key="7">
    <source>
        <dbReference type="EMBL" id="KAG2392734.1"/>
    </source>
</evidence>
<gene>
    <name evidence="7" type="ORF">C9374_011459</name>
</gene>
<comment type="function">
    <text evidence="6">Bifunctional enzyme that catalyzes the enolization of 2,3-diketo-5-methylthiopentyl-1-phosphate (DK-MTP-1-P) into the intermediate 2-hydroxy-3-keto-5-methylthiopentenyl-1-phosphate (HK-MTPenyl-1-P), which is then dephosphorylated to form the acireductone 1,2-dihydroxy-3-keto-5-methylthiopentene (DHK-MTPene).</text>
</comment>
<proteinExistence type="inferred from homology"/>
<evidence type="ECO:0000313" key="8">
    <source>
        <dbReference type="Proteomes" id="UP000816034"/>
    </source>
</evidence>
<dbReference type="GO" id="GO:0000287">
    <property type="term" value="F:magnesium ion binding"/>
    <property type="evidence" value="ECO:0007669"/>
    <property type="project" value="UniProtKB-UniRule"/>
</dbReference>
<dbReference type="SUPFAM" id="SSF56784">
    <property type="entry name" value="HAD-like"/>
    <property type="match status" value="1"/>
</dbReference>
<dbReference type="InterPro" id="IPR023214">
    <property type="entry name" value="HAD_sf"/>
</dbReference>
<dbReference type="GO" id="GO:0005737">
    <property type="term" value="C:cytoplasm"/>
    <property type="evidence" value="ECO:0007669"/>
    <property type="project" value="UniProtKB-SubCell"/>
</dbReference>